<dbReference type="Gene3D" id="2.60.60.20">
    <property type="entry name" value="PLAT/LH2 domain"/>
    <property type="match status" value="1"/>
</dbReference>
<dbReference type="Proteomes" id="UP000708148">
    <property type="component" value="Unassembled WGS sequence"/>
</dbReference>
<dbReference type="InterPro" id="IPR036392">
    <property type="entry name" value="PLAT/LH2_dom_sf"/>
</dbReference>
<evidence type="ECO:0000256" key="1">
    <source>
        <dbReference type="PROSITE-ProRule" id="PRU00152"/>
    </source>
</evidence>
<dbReference type="PANTHER" id="PTHR45901">
    <property type="entry name" value="PROTEIN CBG12474"/>
    <property type="match status" value="1"/>
</dbReference>
<feature type="non-terminal residue" evidence="3">
    <location>
        <position position="400"/>
    </location>
</feature>
<keyword evidence="4" id="KW-1185">Reference proteome</keyword>
<dbReference type="OrthoDB" id="5322100at2759"/>
<dbReference type="AlphaFoldDB" id="A0A8S1J638"/>
<dbReference type="Pfam" id="PF01477">
    <property type="entry name" value="PLAT"/>
    <property type="match status" value="3"/>
</dbReference>
<evidence type="ECO:0000259" key="2">
    <source>
        <dbReference type="PROSITE" id="PS50095"/>
    </source>
</evidence>
<feature type="domain" description="PLAT" evidence="2">
    <location>
        <begin position="157"/>
        <end position="273"/>
    </location>
</feature>
<reference evidence="3" key="1">
    <citation type="submission" date="2020-12" db="EMBL/GenBank/DDBJ databases">
        <authorList>
            <person name="Iha C."/>
        </authorList>
    </citation>
    <scope>NUCLEOTIDE SEQUENCE</scope>
</reference>
<dbReference type="PANTHER" id="PTHR45901:SF3">
    <property type="entry name" value="LIPOXYGENASE HOMOLOGY DOMAIN-CONTAINING PROTEIN 1"/>
    <property type="match status" value="1"/>
</dbReference>
<feature type="domain" description="PLAT" evidence="2">
    <location>
        <begin position="284"/>
        <end position="400"/>
    </location>
</feature>
<evidence type="ECO:0000313" key="3">
    <source>
        <dbReference type="EMBL" id="CAD7701204.1"/>
    </source>
</evidence>
<name>A0A8S1J638_9CHLO</name>
<organism evidence="3 4">
    <name type="scientific">Ostreobium quekettii</name>
    <dbReference type="NCBI Taxonomy" id="121088"/>
    <lineage>
        <taxon>Eukaryota</taxon>
        <taxon>Viridiplantae</taxon>
        <taxon>Chlorophyta</taxon>
        <taxon>core chlorophytes</taxon>
        <taxon>Ulvophyceae</taxon>
        <taxon>TCBD clade</taxon>
        <taxon>Bryopsidales</taxon>
        <taxon>Ostreobineae</taxon>
        <taxon>Ostreobiaceae</taxon>
        <taxon>Ostreobium</taxon>
    </lineage>
</organism>
<proteinExistence type="predicted"/>
<dbReference type="EMBL" id="CAJHUC010001457">
    <property type="protein sequence ID" value="CAD7701204.1"/>
    <property type="molecule type" value="Genomic_DNA"/>
</dbReference>
<dbReference type="SUPFAM" id="SSF49723">
    <property type="entry name" value="Lipase/lipooxygenase domain (PLAT/LH2 domain)"/>
    <property type="match status" value="3"/>
</dbReference>
<accession>A0A8S1J638</accession>
<evidence type="ECO:0000313" key="4">
    <source>
        <dbReference type="Proteomes" id="UP000708148"/>
    </source>
</evidence>
<feature type="domain" description="PLAT" evidence="2">
    <location>
        <begin position="31"/>
        <end position="146"/>
    </location>
</feature>
<gene>
    <name evidence="3" type="ORF">OSTQU699_LOCUS6563</name>
</gene>
<feature type="non-terminal residue" evidence="3">
    <location>
        <position position="1"/>
    </location>
</feature>
<dbReference type="PROSITE" id="PS50095">
    <property type="entry name" value="PLAT"/>
    <property type="match status" value="4"/>
</dbReference>
<dbReference type="SMART" id="SM00308">
    <property type="entry name" value="LH2"/>
    <property type="match status" value="3"/>
</dbReference>
<comment type="caution">
    <text evidence="1">Lacks conserved residue(s) required for the propagation of feature annotation.</text>
</comment>
<comment type="caution">
    <text evidence="3">The sequence shown here is derived from an EMBL/GenBank/DDBJ whole genome shotgun (WGS) entry which is preliminary data.</text>
</comment>
<feature type="domain" description="PLAT" evidence="2">
    <location>
        <begin position="1"/>
        <end position="25"/>
    </location>
</feature>
<dbReference type="Gene3D" id="2.40.180.10">
    <property type="entry name" value="Catalase core domain"/>
    <property type="match status" value="2"/>
</dbReference>
<dbReference type="InterPro" id="IPR001024">
    <property type="entry name" value="PLAT/LH2_dom"/>
</dbReference>
<dbReference type="InterPro" id="IPR052970">
    <property type="entry name" value="Inner_ear_hair_cell_LOXHD"/>
</dbReference>
<protein>
    <recommendedName>
        <fullName evidence="2">PLAT domain-containing protein</fullName>
    </recommendedName>
</protein>
<sequence length="400" mass="44067">EKLYFCCDGWLSPDRGTERTLTPAQFAVERGEYKVLLYTGQARGSGTDANVFVELIGDRGTSGRLDLEDTGASFRRGRCDAFDLSCTAVGSLLEMAVGHDGSGGSPGWYLEMAEVTDVRSGKTYYLECNSWLDEAVAAGSSTKVLKASATDPRAAKTTYLVTVHTSNTKGAGTDANVFLELRGEAGWGVRHGLDAKGRNDFERGSKDEFEIVGKDLGELLSVKIGHDGKGFAAAWHLSKVEVCHARSMRRWTFLADRWLPKDKGKGSTEIELSPAGSANAIAFRQYVIEVLTSDIRGAGTDANVHAKLHGTEGESEDICLQSSQNSRNPFERGQLDKFTIESSAPIGGLTRLQIWTDGRGVLADWHLRMVVVVDVERNRRHFFWCDDWLNRENEFRKVLE</sequence>